<dbReference type="InterPro" id="IPR005653">
    <property type="entry name" value="OstA-like_N"/>
</dbReference>
<reference evidence="5" key="1">
    <citation type="submission" date="2011-04" db="EMBL/GenBank/DDBJ databases">
        <title>The complete genome of Porphyromonas asaccharolytica DSM 20707.</title>
        <authorList>
            <person name="Lucas S."/>
            <person name="Han J."/>
            <person name="Lapidus A."/>
            <person name="Bruce D."/>
            <person name="Goodwin L."/>
            <person name="Pitluck S."/>
            <person name="Peters L."/>
            <person name="Kyrpides N."/>
            <person name="Mavromatis K."/>
            <person name="Ivanova N."/>
            <person name="Ovchinnikova G."/>
            <person name="Pagani I."/>
            <person name="Lu M."/>
            <person name="Detter J.C."/>
            <person name="Tapia R."/>
            <person name="Han C."/>
            <person name="Land M."/>
            <person name="Hauser L."/>
            <person name="Markowitz V."/>
            <person name="Cheng J.-F."/>
            <person name="Hugenholtz P."/>
            <person name="Woyke T."/>
            <person name="Wu D."/>
            <person name="Gronow S."/>
            <person name="Wellnitz S."/>
            <person name="Brambilla E."/>
            <person name="Klenk H.-P."/>
            <person name="Eisen J.A."/>
        </authorList>
    </citation>
    <scope>NUCLEOTIDE SEQUENCE [LARGE SCALE GENOMIC DNA]</scope>
    <source>
        <strain evidence="5">ATCC 25260 / DSM 20707 / VPI 4198</strain>
    </source>
</reference>
<dbReference type="OrthoDB" id="9805931at2"/>
<protein>
    <recommendedName>
        <fullName evidence="3">Organic solvent tolerance-like N-terminal domain-containing protein</fullName>
    </recommendedName>
</protein>
<dbReference type="RefSeq" id="WP_013760450.1">
    <property type="nucleotide sequence ID" value="NC_015501.1"/>
</dbReference>
<feature type="region of interest" description="Disordered" evidence="2">
    <location>
        <begin position="656"/>
        <end position="713"/>
    </location>
</feature>
<dbReference type="HOGENOM" id="CLU_014976_1_1_10"/>
<dbReference type="GO" id="GO:0017089">
    <property type="term" value="F:glycolipid transfer activity"/>
    <property type="evidence" value="ECO:0007669"/>
    <property type="project" value="TreeGrafter"/>
</dbReference>
<dbReference type="PANTHER" id="PTHR36504">
    <property type="entry name" value="LIPOPOLYSACCHARIDE EXPORT SYSTEM PROTEIN LPTA"/>
    <property type="match status" value="1"/>
</dbReference>
<dbReference type="eggNOG" id="COG1452">
    <property type="taxonomic scope" value="Bacteria"/>
</dbReference>
<dbReference type="GO" id="GO:0030288">
    <property type="term" value="C:outer membrane-bounded periplasmic space"/>
    <property type="evidence" value="ECO:0007669"/>
    <property type="project" value="TreeGrafter"/>
</dbReference>
<accession>F4KKQ7</accession>
<dbReference type="Proteomes" id="UP000006545">
    <property type="component" value="Chromosome"/>
</dbReference>
<dbReference type="STRING" id="879243.Poras_1039"/>
<gene>
    <name evidence="4" type="ordered locus">Poras_1039</name>
</gene>
<keyword evidence="5" id="KW-1185">Reference proteome</keyword>
<evidence type="ECO:0000256" key="2">
    <source>
        <dbReference type="SAM" id="MobiDB-lite"/>
    </source>
</evidence>
<dbReference type="AlphaFoldDB" id="F4KKQ7"/>
<dbReference type="PANTHER" id="PTHR36504:SF1">
    <property type="entry name" value="LIPOPOLYSACCHARIDE EXPORT SYSTEM PROTEIN LPTA"/>
    <property type="match status" value="1"/>
</dbReference>
<evidence type="ECO:0000313" key="4">
    <source>
        <dbReference type="EMBL" id="AEE12982.1"/>
    </source>
</evidence>
<name>F4KKQ7_PORAD</name>
<sequence length="713" mass="80171">MSYQPSEVTTTRRLLLTLSGLLAVAVLLFVGLPLWGGTARLHPSTHIADAPAPPPTMVRGKRLIVLDHADVLSHDQDIHPDIVILTGNVRLRHGSWIMTCDSANLNETTNSFDAFGHVHIQEGDSISITAGEMLYDGMTALAELHDNVILTKNVTTLFTESLFYDRNQQVGYYDNFGTLADSVNTLTSIYGEYNTSSDEALFQNEVHLENDRFTLDTDILHYNTKTSICRIVSPTLIETKDSVRIETDRGFYNTNTEQSILLDRSLITHPDGTMTGDSILYDKKRQISQAYYDVVIDNQEDKVTYFGDYGYMDEANGYVYATGRAYVMDYSEKDTLYMSAEIMEGIKRNLPPSPGTTDSLEVKYTKGYHDVRLYRRDIQAIGDSIHYFSVDSLIKLFGSPILWNDSTQLKGDTIYAHLANDTIDHAFAWQNASTVRWIDNIKQDRVKADTIQAYFCEGTLDHAFYRSNVESRYYLQQEKTKHYYALAQVQNPQMDVYIVDDKLDRIFWHGKAEGTIHPIQDLTDALRQMSGAEWHGDQRPLTPEDVIPDRTAPLQSTDSLATLQNQNSKMSQGFDGLAAWQAFYKEYQQAIEKPKPADVQMTVPDTTAVAETPLSIYIRRPLESDTSSVQSLADSLQSYIHLLPLYSWDSYSDHDNRAASTTSPSIGILRRSNSSDASSRSDESSKLPKAPRPKPTPTAAQLATIPTEPAKSK</sequence>
<feature type="domain" description="Organic solvent tolerance-like N-terminal" evidence="3">
    <location>
        <begin position="62"/>
        <end position="218"/>
    </location>
</feature>
<dbReference type="Pfam" id="PF13100">
    <property type="entry name" value="OstA_2"/>
    <property type="match status" value="1"/>
</dbReference>
<evidence type="ECO:0000313" key="5">
    <source>
        <dbReference type="Proteomes" id="UP000006545"/>
    </source>
</evidence>
<dbReference type="GO" id="GO:0009279">
    <property type="term" value="C:cell outer membrane"/>
    <property type="evidence" value="ECO:0007669"/>
    <property type="project" value="TreeGrafter"/>
</dbReference>
<keyword evidence="1" id="KW-0732">Signal</keyword>
<dbReference type="EMBL" id="CP002689">
    <property type="protein sequence ID" value="AEE12982.1"/>
    <property type="molecule type" value="Genomic_DNA"/>
</dbReference>
<dbReference type="KEGG" id="pah:Poras_1039"/>
<organism evidence="4 5">
    <name type="scientific">Porphyromonas asaccharolytica (strain ATCC 25260 / DSM 20707 / BCRC 10618 / CCUG 7834 / JCM 6326 / LMG 13178 / VPI 4198 / B440)</name>
    <name type="common">Bacteroides asaccharolyticus</name>
    <dbReference type="NCBI Taxonomy" id="879243"/>
    <lineage>
        <taxon>Bacteria</taxon>
        <taxon>Pseudomonadati</taxon>
        <taxon>Bacteroidota</taxon>
        <taxon>Bacteroidia</taxon>
        <taxon>Bacteroidales</taxon>
        <taxon>Porphyromonadaceae</taxon>
        <taxon>Porphyromonas</taxon>
    </lineage>
</organism>
<dbReference type="Gene3D" id="2.60.450.10">
    <property type="entry name" value="Lipopolysaccharide (LPS) transport protein A like domain"/>
    <property type="match status" value="3"/>
</dbReference>
<proteinExistence type="predicted"/>
<dbReference type="InterPro" id="IPR052037">
    <property type="entry name" value="LPS_export_LptA"/>
</dbReference>
<evidence type="ECO:0000256" key="1">
    <source>
        <dbReference type="ARBA" id="ARBA00022729"/>
    </source>
</evidence>
<dbReference type="GO" id="GO:0015920">
    <property type="term" value="P:lipopolysaccharide transport"/>
    <property type="evidence" value="ECO:0007669"/>
    <property type="project" value="TreeGrafter"/>
</dbReference>
<evidence type="ECO:0000259" key="3">
    <source>
        <dbReference type="Pfam" id="PF13100"/>
    </source>
</evidence>